<evidence type="ECO:0000313" key="2">
    <source>
        <dbReference type="EMBL" id="KAH9367918.1"/>
    </source>
</evidence>
<proteinExistence type="predicted"/>
<sequence length="160" mass="18023">MHGYDVAGITLTFEANSRPPTNESSVMKYNEKVLCLRASYDQAEAERQPAADPKNDSEGFADWTGLQLAYSAFRSLPAAERDAVIPGLPLDAEKLFFIAHCYKWCGQERKRDPHPKERYWSTRSRCIVPLRHMPEFAAAFSCPQGSRMNPAAKCTFFSPS</sequence>
<feature type="domain" description="Peptidase M13 C-terminal" evidence="1">
    <location>
        <begin position="1"/>
        <end position="155"/>
    </location>
</feature>
<dbReference type="PANTHER" id="PTHR11733:SF241">
    <property type="entry name" value="GH26575P-RELATED"/>
    <property type="match status" value="1"/>
</dbReference>
<dbReference type="InterPro" id="IPR018497">
    <property type="entry name" value="Peptidase_M13_C"/>
</dbReference>
<dbReference type="InterPro" id="IPR024079">
    <property type="entry name" value="MetalloPept_cat_dom_sf"/>
</dbReference>
<comment type="caution">
    <text evidence="2">The sequence shown here is derived from an EMBL/GenBank/DDBJ whole genome shotgun (WGS) entry which is preliminary data.</text>
</comment>
<evidence type="ECO:0000313" key="3">
    <source>
        <dbReference type="Proteomes" id="UP000821853"/>
    </source>
</evidence>
<dbReference type="Gene3D" id="3.40.390.10">
    <property type="entry name" value="Collagenase (Catalytic Domain)"/>
    <property type="match status" value="1"/>
</dbReference>
<dbReference type="VEuPathDB" id="VectorBase:HLOH_051122"/>
<protein>
    <recommendedName>
        <fullName evidence="1">Peptidase M13 C-terminal domain-containing protein</fullName>
    </recommendedName>
</protein>
<dbReference type="EMBL" id="JABSTR010000004">
    <property type="protein sequence ID" value="KAH9367918.1"/>
    <property type="molecule type" value="Genomic_DNA"/>
</dbReference>
<dbReference type="PANTHER" id="PTHR11733">
    <property type="entry name" value="ZINC METALLOPROTEASE FAMILY M13 NEPRILYSIN-RELATED"/>
    <property type="match status" value="1"/>
</dbReference>
<gene>
    <name evidence="2" type="ORF">HPB48_008362</name>
</gene>
<dbReference type="PROSITE" id="PS51885">
    <property type="entry name" value="NEPRILYSIN"/>
    <property type="match status" value="1"/>
</dbReference>
<name>A0A9J6FNY2_HAELO</name>
<organism evidence="2 3">
    <name type="scientific">Haemaphysalis longicornis</name>
    <name type="common">Bush tick</name>
    <dbReference type="NCBI Taxonomy" id="44386"/>
    <lineage>
        <taxon>Eukaryota</taxon>
        <taxon>Metazoa</taxon>
        <taxon>Ecdysozoa</taxon>
        <taxon>Arthropoda</taxon>
        <taxon>Chelicerata</taxon>
        <taxon>Arachnida</taxon>
        <taxon>Acari</taxon>
        <taxon>Parasitiformes</taxon>
        <taxon>Ixodida</taxon>
        <taxon>Ixodoidea</taxon>
        <taxon>Ixodidae</taxon>
        <taxon>Haemaphysalinae</taxon>
        <taxon>Haemaphysalis</taxon>
    </lineage>
</organism>
<dbReference type="Proteomes" id="UP000821853">
    <property type="component" value="Chromosome 2"/>
</dbReference>
<dbReference type="OrthoDB" id="6503497at2759"/>
<keyword evidence="3" id="KW-1185">Reference proteome</keyword>
<dbReference type="AlphaFoldDB" id="A0A9J6FNY2"/>
<reference evidence="2 3" key="1">
    <citation type="journal article" date="2020" name="Cell">
        <title>Large-Scale Comparative Analyses of Tick Genomes Elucidate Their Genetic Diversity and Vector Capacities.</title>
        <authorList>
            <consortium name="Tick Genome and Microbiome Consortium (TIGMIC)"/>
            <person name="Jia N."/>
            <person name="Wang J."/>
            <person name="Shi W."/>
            <person name="Du L."/>
            <person name="Sun Y."/>
            <person name="Zhan W."/>
            <person name="Jiang J.F."/>
            <person name="Wang Q."/>
            <person name="Zhang B."/>
            <person name="Ji P."/>
            <person name="Bell-Sakyi L."/>
            <person name="Cui X.M."/>
            <person name="Yuan T.T."/>
            <person name="Jiang B.G."/>
            <person name="Yang W.F."/>
            <person name="Lam T.T."/>
            <person name="Chang Q.C."/>
            <person name="Ding S.J."/>
            <person name="Wang X.J."/>
            <person name="Zhu J.G."/>
            <person name="Ruan X.D."/>
            <person name="Zhao L."/>
            <person name="Wei J.T."/>
            <person name="Ye R.Z."/>
            <person name="Que T.C."/>
            <person name="Du C.H."/>
            <person name="Zhou Y.H."/>
            <person name="Cheng J.X."/>
            <person name="Dai P.F."/>
            <person name="Guo W.B."/>
            <person name="Han X.H."/>
            <person name="Huang E.J."/>
            <person name="Li L.F."/>
            <person name="Wei W."/>
            <person name="Gao Y.C."/>
            <person name="Liu J.Z."/>
            <person name="Shao H.Z."/>
            <person name="Wang X."/>
            <person name="Wang C.C."/>
            <person name="Yang T.C."/>
            <person name="Huo Q.B."/>
            <person name="Li W."/>
            <person name="Chen H.Y."/>
            <person name="Chen S.E."/>
            <person name="Zhou L.G."/>
            <person name="Ni X.B."/>
            <person name="Tian J.H."/>
            <person name="Sheng Y."/>
            <person name="Liu T."/>
            <person name="Pan Y.S."/>
            <person name="Xia L.Y."/>
            <person name="Li J."/>
            <person name="Zhao F."/>
            <person name="Cao W.C."/>
        </authorList>
    </citation>
    <scope>NUCLEOTIDE SEQUENCE [LARGE SCALE GENOMIC DNA]</scope>
    <source>
        <strain evidence="2">HaeL-2018</strain>
    </source>
</reference>
<accession>A0A9J6FNY2</accession>
<evidence type="ECO:0000259" key="1">
    <source>
        <dbReference type="Pfam" id="PF01431"/>
    </source>
</evidence>
<dbReference type="InterPro" id="IPR000718">
    <property type="entry name" value="Peptidase_M13"/>
</dbReference>
<dbReference type="SUPFAM" id="SSF55486">
    <property type="entry name" value="Metalloproteases ('zincins'), catalytic domain"/>
    <property type="match status" value="1"/>
</dbReference>
<dbReference type="GO" id="GO:0005886">
    <property type="term" value="C:plasma membrane"/>
    <property type="evidence" value="ECO:0007669"/>
    <property type="project" value="TreeGrafter"/>
</dbReference>
<dbReference type="Pfam" id="PF01431">
    <property type="entry name" value="Peptidase_M13"/>
    <property type="match status" value="1"/>
</dbReference>
<dbReference type="GO" id="GO:0004222">
    <property type="term" value="F:metalloendopeptidase activity"/>
    <property type="evidence" value="ECO:0007669"/>
    <property type="project" value="InterPro"/>
</dbReference>
<dbReference type="OMA" id="PSERCAF"/>
<dbReference type="GO" id="GO:0016485">
    <property type="term" value="P:protein processing"/>
    <property type="evidence" value="ECO:0007669"/>
    <property type="project" value="TreeGrafter"/>
</dbReference>